<keyword evidence="4 6" id="KW-0443">Lipid metabolism</keyword>
<dbReference type="Gene3D" id="2.60.40.150">
    <property type="entry name" value="C2 domain"/>
    <property type="match status" value="1"/>
</dbReference>
<dbReference type="Pfam" id="PF00388">
    <property type="entry name" value="PI-PLC-X"/>
    <property type="match status" value="1"/>
</dbReference>
<dbReference type="AlphaFoldDB" id="R7QHF5"/>
<keyword evidence="11" id="KW-1185">Reference proteome</keyword>
<dbReference type="Pfam" id="PF00168">
    <property type="entry name" value="C2"/>
    <property type="match status" value="1"/>
</dbReference>
<sequence length="744" mass="82821">MGKLSGGRAWLVTPKGPRWKLKRVWLSADAHVHYARDLHLKDAHLPTPGMLVVPGGVRLGTYAEQVKHARPYVFVVTAVLATATHDRDAKRHHLVFAAADDAQLREWLHLVEKTSLERMRVRNQLPYANAVLAAWGHVHMLKPREVLAVAKTLNCKTTDGRLRKLYRQIHNDDVGHTVTFDQFLPVILRLAVEDLLHPLFKILNIDLDAPITPQRLAEILAKSEEQAVQLLNTHDTNTCSPELLLYFLHHPDNCIADPHRAEQLHDMTQPLNRYLISSSHNTYLTGDQLKSSSSAAMYRIVLERGCRCVEIDAWDGDDGIPIVKHGHTMTSKETLENVLKAIRDHSFSHGNPYPVIVSIENHLGLPQQLTAASLITSIFGDSLYAPGAEHRTDEQLPSPESLKNKILIKAKTGMSVLRPQFQDENTNSKESAGDFEDDDSDDSTDNPQASADDSPPQPESTPTTAKSEKMHDIAPEFAALVALAGGSRKKLMALWKAGTSGKERYMAASCVSINEKKVTDVYASKAVDAIREYNSHGLTRVYPKGSRIDSSNYFPIQAQYLHCQIIALNWQAGDTALVVNHARFLTNGGRGYVLPSTMPAVERSATLSIQILSAFLLPNPEKGVRNDVNDSYCTLKLYDTVFENDDECSAFQHETKVVKSNGFSPLWHESVTMPVRDRELAVLNFKVYDKDRTSGDETVGYHSVPVSLLRRGLRSLPLNFKDGSHITAPGTSLRPSLLCNVVWM</sequence>
<dbReference type="EMBL" id="HG001818">
    <property type="protein sequence ID" value="CDF37198.1"/>
    <property type="molecule type" value="Genomic_DNA"/>
</dbReference>
<evidence type="ECO:0000256" key="1">
    <source>
        <dbReference type="ARBA" id="ARBA00012368"/>
    </source>
</evidence>
<dbReference type="SMART" id="SM00148">
    <property type="entry name" value="PLCXc"/>
    <property type="match status" value="1"/>
</dbReference>
<protein>
    <recommendedName>
        <fullName evidence="1 6">Phosphoinositide phospholipase C</fullName>
        <ecNumber evidence="1 6">3.1.4.11</ecNumber>
    </recommendedName>
</protein>
<evidence type="ECO:0000256" key="5">
    <source>
        <dbReference type="ARBA" id="ARBA00023224"/>
    </source>
</evidence>
<dbReference type="GO" id="GO:0016042">
    <property type="term" value="P:lipid catabolic process"/>
    <property type="evidence" value="ECO:0007669"/>
    <property type="project" value="UniProtKB-KW"/>
</dbReference>
<evidence type="ECO:0000259" key="9">
    <source>
        <dbReference type="PROSITE" id="PS50008"/>
    </source>
</evidence>
<dbReference type="PROSITE" id="PS50007">
    <property type="entry name" value="PIPLC_X_DOMAIN"/>
    <property type="match status" value="1"/>
</dbReference>
<comment type="catalytic activity">
    <reaction evidence="6">
        <text>a 1,2-diacyl-sn-glycero-3-phospho-(1D-myo-inositol-4,5-bisphosphate) + H2O = 1D-myo-inositol 1,4,5-trisphosphate + a 1,2-diacyl-sn-glycerol + H(+)</text>
        <dbReference type="Rhea" id="RHEA:33179"/>
        <dbReference type="ChEBI" id="CHEBI:15377"/>
        <dbReference type="ChEBI" id="CHEBI:15378"/>
        <dbReference type="ChEBI" id="CHEBI:17815"/>
        <dbReference type="ChEBI" id="CHEBI:58456"/>
        <dbReference type="ChEBI" id="CHEBI:203600"/>
        <dbReference type="EC" id="3.1.4.11"/>
    </reaction>
</comment>
<evidence type="ECO:0000256" key="3">
    <source>
        <dbReference type="ARBA" id="ARBA00022963"/>
    </source>
</evidence>
<dbReference type="EC" id="3.1.4.11" evidence="1 6"/>
<dbReference type="GO" id="GO:0004435">
    <property type="term" value="F:phosphatidylinositol-4,5-bisphosphate phospholipase C activity"/>
    <property type="evidence" value="ECO:0007669"/>
    <property type="project" value="UniProtKB-EC"/>
</dbReference>
<feature type="domain" description="PI-PLC Y-box" evidence="9">
    <location>
        <begin position="512"/>
        <end position="594"/>
    </location>
</feature>
<keyword evidence="5" id="KW-0807">Transducer</keyword>
<proteinExistence type="predicted"/>
<dbReference type="InterPro" id="IPR011992">
    <property type="entry name" value="EF-hand-dom_pair"/>
</dbReference>
<evidence type="ECO:0000256" key="4">
    <source>
        <dbReference type="ARBA" id="ARBA00023098"/>
    </source>
</evidence>
<dbReference type="InterPro" id="IPR000909">
    <property type="entry name" value="PLipase_C_PInositol-sp_X_dom"/>
</dbReference>
<dbReference type="STRING" id="2769.R7QHF5"/>
<dbReference type="PRINTS" id="PR00390">
    <property type="entry name" value="PHPHLIPASEC"/>
</dbReference>
<dbReference type="Gene3D" id="3.20.20.190">
    <property type="entry name" value="Phosphatidylinositol (PI) phosphodiesterase"/>
    <property type="match status" value="1"/>
</dbReference>
<dbReference type="SUPFAM" id="SSF47473">
    <property type="entry name" value="EF-hand"/>
    <property type="match status" value="1"/>
</dbReference>
<reference evidence="11" key="1">
    <citation type="journal article" date="2013" name="Proc. Natl. Acad. Sci. U.S.A.">
        <title>Genome structure and metabolic features in the red seaweed Chondrus crispus shed light on evolution of the Archaeplastida.</title>
        <authorList>
            <person name="Collen J."/>
            <person name="Porcel B."/>
            <person name="Carre W."/>
            <person name="Ball S.G."/>
            <person name="Chaparro C."/>
            <person name="Tonon T."/>
            <person name="Barbeyron T."/>
            <person name="Michel G."/>
            <person name="Noel B."/>
            <person name="Valentin K."/>
            <person name="Elias M."/>
            <person name="Artiguenave F."/>
            <person name="Arun A."/>
            <person name="Aury J.M."/>
            <person name="Barbosa-Neto J.F."/>
            <person name="Bothwell J.H."/>
            <person name="Bouget F.Y."/>
            <person name="Brillet L."/>
            <person name="Cabello-Hurtado F."/>
            <person name="Capella-Gutierrez S."/>
            <person name="Charrier B."/>
            <person name="Cladiere L."/>
            <person name="Cock J.M."/>
            <person name="Coelho S.M."/>
            <person name="Colleoni C."/>
            <person name="Czjzek M."/>
            <person name="Da Silva C."/>
            <person name="Delage L."/>
            <person name="Denoeud F."/>
            <person name="Deschamps P."/>
            <person name="Dittami S.M."/>
            <person name="Gabaldon T."/>
            <person name="Gachon C.M."/>
            <person name="Groisillier A."/>
            <person name="Herve C."/>
            <person name="Jabbari K."/>
            <person name="Katinka M."/>
            <person name="Kloareg B."/>
            <person name="Kowalczyk N."/>
            <person name="Labadie K."/>
            <person name="Leblanc C."/>
            <person name="Lopez P.J."/>
            <person name="McLachlan D.H."/>
            <person name="Meslet-Cladiere L."/>
            <person name="Moustafa A."/>
            <person name="Nehr Z."/>
            <person name="Nyvall Collen P."/>
            <person name="Panaud O."/>
            <person name="Partensky F."/>
            <person name="Poulain J."/>
            <person name="Rensing S.A."/>
            <person name="Rousvoal S."/>
            <person name="Samson G."/>
            <person name="Symeonidi A."/>
            <person name="Weissenbach J."/>
            <person name="Zambounis A."/>
            <person name="Wincker P."/>
            <person name="Boyen C."/>
        </authorList>
    </citation>
    <scope>NUCLEOTIDE SEQUENCE [LARGE SCALE GENOMIC DNA]</scope>
    <source>
        <strain evidence="11">cv. Stackhouse</strain>
    </source>
</reference>
<dbReference type="CDD" id="cd08558">
    <property type="entry name" value="PI-PLCc_eukaryota"/>
    <property type="match status" value="1"/>
</dbReference>
<dbReference type="PROSITE" id="PS50004">
    <property type="entry name" value="C2"/>
    <property type="match status" value="1"/>
</dbReference>
<dbReference type="SUPFAM" id="SSF49562">
    <property type="entry name" value="C2 domain (Calcium/lipid-binding domain, CaLB)"/>
    <property type="match status" value="1"/>
</dbReference>
<feature type="region of interest" description="Disordered" evidence="7">
    <location>
        <begin position="417"/>
        <end position="470"/>
    </location>
</feature>
<feature type="compositionally biased region" description="Acidic residues" evidence="7">
    <location>
        <begin position="433"/>
        <end position="444"/>
    </location>
</feature>
<dbReference type="InterPro" id="IPR000008">
    <property type="entry name" value="C2_dom"/>
</dbReference>
<dbReference type="InterPro" id="IPR001711">
    <property type="entry name" value="PLipase_C_Pinositol-sp_Y"/>
</dbReference>
<dbReference type="InterPro" id="IPR001192">
    <property type="entry name" value="PI-PLC_fam"/>
</dbReference>
<dbReference type="SMART" id="SM00149">
    <property type="entry name" value="PLCYc"/>
    <property type="match status" value="1"/>
</dbReference>
<dbReference type="OrthoDB" id="269822at2759"/>
<evidence type="ECO:0000256" key="2">
    <source>
        <dbReference type="ARBA" id="ARBA00022801"/>
    </source>
</evidence>
<dbReference type="PhylomeDB" id="R7QHF5"/>
<dbReference type="PROSITE" id="PS50008">
    <property type="entry name" value="PIPLC_Y_DOMAIN"/>
    <property type="match status" value="1"/>
</dbReference>
<name>R7QHF5_CHOCR</name>
<dbReference type="SMART" id="SM00239">
    <property type="entry name" value="C2"/>
    <property type="match status" value="1"/>
</dbReference>
<dbReference type="RefSeq" id="XP_005717017.1">
    <property type="nucleotide sequence ID" value="XM_005716960.1"/>
</dbReference>
<dbReference type="Proteomes" id="UP000012073">
    <property type="component" value="Unassembled WGS sequence"/>
</dbReference>
<feature type="domain" description="C2" evidence="8">
    <location>
        <begin position="587"/>
        <end position="720"/>
    </location>
</feature>
<dbReference type="PANTHER" id="PTHR10336:SF36">
    <property type="entry name" value="1-PHOSPHATIDYLINOSITOL 4,5-BISPHOSPHATE PHOSPHODIESTERASE BETA-4"/>
    <property type="match status" value="1"/>
</dbReference>
<dbReference type="InterPro" id="IPR035892">
    <property type="entry name" value="C2_domain_sf"/>
</dbReference>
<evidence type="ECO:0000313" key="10">
    <source>
        <dbReference type="EMBL" id="CDF37198.1"/>
    </source>
</evidence>
<evidence type="ECO:0000256" key="6">
    <source>
        <dbReference type="RuleBase" id="RU361133"/>
    </source>
</evidence>
<accession>R7QHF5</accession>
<dbReference type="CDD" id="cd00275">
    <property type="entry name" value="C2_PLC_like"/>
    <property type="match status" value="1"/>
</dbReference>
<evidence type="ECO:0000256" key="7">
    <source>
        <dbReference type="SAM" id="MobiDB-lite"/>
    </source>
</evidence>
<dbReference type="PANTHER" id="PTHR10336">
    <property type="entry name" value="PHOSPHOINOSITIDE-SPECIFIC PHOSPHOLIPASE C FAMILY PROTEIN"/>
    <property type="match status" value="1"/>
</dbReference>
<evidence type="ECO:0000313" key="11">
    <source>
        <dbReference type="Proteomes" id="UP000012073"/>
    </source>
</evidence>
<dbReference type="GeneID" id="17324715"/>
<dbReference type="OMA" id="FCFNRRF"/>
<dbReference type="GO" id="GO:0051209">
    <property type="term" value="P:release of sequestered calcium ion into cytosol"/>
    <property type="evidence" value="ECO:0007669"/>
    <property type="project" value="TreeGrafter"/>
</dbReference>
<dbReference type="Gramene" id="CDF37198">
    <property type="protein sequence ID" value="CDF37198"/>
    <property type="gene ID" value="CHC_T00005154001"/>
</dbReference>
<evidence type="ECO:0000259" key="8">
    <source>
        <dbReference type="PROSITE" id="PS50004"/>
    </source>
</evidence>
<organism evidence="10 11">
    <name type="scientific">Chondrus crispus</name>
    <name type="common">Carrageen Irish moss</name>
    <name type="synonym">Polymorpha crispa</name>
    <dbReference type="NCBI Taxonomy" id="2769"/>
    <lineage>
        <taxon>Eukaryota</taxon>
        <taxon>Rhodophyta</taxon>
        <taxon>Florideophyceae</taxon>
        <taxon>Rhodymeniophycidae</taxon>
        <taxon>Gigartinales</taxon>
        <taxon>Gigartinaceae</taxon>
        <taxon>Chondrus</taxon>
    </lineage>
</organism>
<dbReference type="Pfam" id="PF00387">
    <property type="entry name" value="PI-PLC-Y"/>
    <property type="match status" value="1"/>
</dbReference>
<dbReference type="SUPFAM" id="SSF51695">
    <property type="entry name" value="PLC-like phosphodiesterases"/>
    <property type="match status" value="1"/>
</dbReference>
<dbReference type="GO" id="GO:0048015">
    <property type="term" value="P:phosphatidylinositol-mediated signaling"/>
    <property type="evidence" value="ECO:0007669"/>
    <property type="project" value="TreeGrafter"/>
</dbReference>
<keyword evidence="3 6" id="KW-0442">Lipid degradation</keyword>
<dbReference type="KEGG" id="ccp:CHC_T00005154001"/>
<keyword evidence="2 6" id="KW-0378">Hydrolase</keyword>
<dbReference type="InterPro" id="IPR017946">
    <property type="entry name" value="PLC-like_Pdiesterase_TIM-brl"/>
</dbReference>
<gene>
    <name evidence="10" type="ORF">CHC_T00005154001</name>
</gene>